<dbReference type="InterPro" id="IPR013320">
    <property type="entry name" value="ConA-like_dom_sf"/>
</dbReference>
<dbReference type="Proteomes" id="UP001197093">
    <property type="component" value="Unassembled WGS sequence"/>
</dbReference>
<evidence type="ECO:0000259" key="7">
    <source>
        <dbReference type="Pfam" id="PF00251"/>
    </source>
</evidence>
<keyword evidence="3 5" id="KW-0378">Hydrolase</keyword>
<dbReference type="Pfam" id="PF08244">
    <property type="entry name" value="Glyco_hydro_32C"/>
    <property type="match status" value="1"/>
</dbReference>
<dbReference type="EMBL" id="JAHCVI010000001">
    <property type="protein sequence ID" value="KAG7294076.1"/>
    <property type="molecule type" value="Genomic_DNA"/>
</dbReference>
<evidence type="ECO:0000313" key="10">
    <source>
        <dbReference type="Proteomes" id="UP001197093"/>
    </source>
</evidence>
<dbReference type="InterPro" id="IPR001362">
    <property type="entry name" value="Glyco_hydro_32"/>
</dbReference>
<evidence type="ECO:0000313" key="9">
    <source>
        <dbReference type="EMBL" id="KAG7294076.1"/>
    </source>
</evidence>
<accession>A0AAD4I3W7</accession>
<evidence type="ECO:0000256" key="5">
    <source>
        <dbReference type="RuleBase" id="RU362110"/>
    </source>
</evidence>
<dbReference type="Pfam" id="PF00251">
    <property type="entry name" value="Glyco_hydro_32N"/>
    <property type="match status" value="1"/>
</dbReference>
<dbReference type="PANTHER" id="PTHR43101">
    <property type="entry name" value="BETA-FRUCTOSIDASE"/>
    <property type="match status" value="1"/>
</dbReference>
<dbReference type="CDD" id="cd08996">
    <property type="entry name" value="GH32_FFase"/>
    <property type="match status" value="1"/>
</dbReference>
<organism evidence="9 10">
    <name type="scientific">Staphylotrichum longicolle</name>
    <dbReference type="NCBI Taxonomy" id="669026"/>
    <lineage>
        <taxon>Eukaryota</taxon>
        <taxon>Fungi</taxon>
        <taxon>Dikarya</taxon>
        <taxon>Ascomycota</taxon>
        <taxon>Pezizomycotina</taxon>
        <taxon>Sordariomycetes</taxon>
        <taxon>Sordariomycetidae</taxon>
        <taxon>Sordariales</taxon>
        <taxon>Chaetomiaceae</taxon>
        <taxon>Staphylotrichum</taxon>
    </lineage>
</organism>
<comment type="caution">
    <text evidence="9">The sequence shown here is derived from an EMBL/GenBank/DDBJ whole genome shotgun (WGS) entry which is preliminary data.</text>
</comment>
<proteinExistence type="inferred from homology"/>
<dbReference type="EC" id="3.2.1.26" evidence="2"/>
<gene>
    <name evidence="9" type="ORF">NEMBOFW57_004138</name>
</gene>
<dbReference type="GO" id="GO:0004564">
    <property type="term" value="F:beta-fructofuranosidase activity"/>
    <property type="evidence" value="ECO:0007669"/>
    <property type="project" value="UniProtKB-EC"/>
</dbReference>
<reference evidence="9" key="1">
    <citation type="submission" date="2023-02" db="EMBL/GenBank/DDBJ databases">
        <authorList>
            <person name="Palmer J.M."/>
        </authorList>
    </citation>
    <scope>NUCLEOTIDE SEQUENCE</scope>
    <source>
        <strain evidence="9">FW57</strain>
    </source>
</reference>
<sequence length="683" mass="73651">MAGSRNRLVTLGLVMSAASNAVAGLLPDQPGRRGNSGNEPLNLGFETGNLQGWEVVYGDAFGNKSVTDAASYWGGPFHQDQKYFIWGITQAGEAAVGELKSRSFRATSVLSFLIGGGYDPDNLYVGLVRDSDNRLLLKQTATNDEALIRIVWDTSKWAGQSVHVIIHDSSTSQSWGHINFDDLRIGPRALGDGDGLTFQVIGQANQPPRRNTPACSIYAEDPLRPQYHYTPYQGWINDPAGLVQWKGRHHLFSQFNPAAPVWGPMHWSHAASTDAVHWRELPVALSPANTSIPGDASGRFTGSAMIRGDTLDLVFTDFIDGATHPGAIQQSVAVASSTDGVNFKLYPGNPVVLGPPVGAPVDFRDPKVFHDKTDNSVKMVIGATDGTHGQVQLYRSTDSGPYSWSHVGPLYTGDGSTGNPWECPNFFPLGNKWVLFYGGNGLGYYETGTYNSSVFTSEKRGLLDAGPASYAMQWYKDESGRDLAITWLANWQTSKTPTRVNGWAGQQSITRELFLTADGGLGSRPIAELNSLAKGPTKNLGRFQVGDRARDLGNSNTARVKLTVNLKETRASSFTLAVFESRAESTLLSYDVASRTLTLDTTNGGYGQAGKWQAVLAKPADDKLALDIFLDRGILEVFAGDGTVMSATVWPRYKQSTGISLVGRNGTLAVAAASVTPLGSSWC</sequence>
<dbReference type="PANTHER" id="PTHR43101:SF1">
    <property type="entry name" value="BETA-FRUCTOSIDASE"/>
    <property type="match status" value="1"/>
</dbReference>
<feature type="domain" description="Glycosyl hydrolase family 32 C-terminal" evidence="8">
    <location>
        <begin position="552"/>
        <end position="673"/>
    </location>
</feature>
<evidence type="ECO:0000256" key="6">
    <source>
        <dbReference type="SAM" id="SignalP"/>
    </source>
</evidence>
<dbReference type="Gene3D" id="2.60.120.560">
    <property type="entry name" value="Exo-inulinase, domain 1"/>
    <property type="match status" value="1"/>
</dbReference>
<dbReference type="InterPro" id="IPR013148">
    <property type="entry name" value="Glyco_hydro_32_N"/>
</dbReference>
<feature type="domain" description="Glycosyl hydrolase family 32 N-terminal" evidence="7">
    <location>
        <begin position="228"/>
        <end position="518"/>
    </location>
</feature>
<keyword evidence="6" id="KW-0732">Signal</keyword>
<evidence type="ECO:0000256" key="1">
    <source>
        <dbReference type="ARBA" id="ARBA00009902"/>
    </source>
</evidence>
<dbReference type="Gene3D" id="2.115.10.20">
    <property type="entry name" value="Glycosyl hydrolase domain, family 43"/>
    <property type="match status" value="1"/>
</dbReference>
<keyword evidence="4 5" id="KW-0326">Glycosidase</keyword>
<feature type="chain" id="PRO_5042137578" description="beta-fructofuranosidase" evidence="6">
    <location>
        <begin position="25"/>
        <end position="683"/>
    </location>
</feature>
<keyword evidence="10" id="KW-1185">Reference proteome</keyword>
<comment type="similarity">
    <text evidence="1 5">Belongs to the glycosyl hydrolase 32 family.</text>
</comment>
<evidence type="ECO:0000256" key="3">
    <source>
        <dbReference type="ARBA" id="ARBA00022801"/>
    </source>
</evidence>
<dbReference type="SUPFAM" id="SSF75005">
    <property type="entry name" value="Arabinanase/levansucrase/invertase"/>
    <property type="match status" value="1"/>
</dbReference>
<dbReference type="SMART" id="SM00640">
    <property type="entry name" value="Glyco_32"/>
    <property type="match status" value="1"/>
</dbReference>
<dbReference type="GO" id="GO:0005975">
    <property type="term" value="P:carbohydrate metabolic process"/>
    <property type="evidence" value="ECO:0007669"/>
    <property type="project" value="InterPro"/>
</dbReference>
<name>A0AAD4I3W7_9PEZI</name>
<dbReference type="AlphaFoldDB" id="A0AAD4I3W7"/>
<evidence type="ECO:0000259" key="8">
    <source>
        <dbReference type="Pfam" id="PF08244"/>
    </source>
</evidence>
<dbReference type="SUPFAM" id="SSF49899">
    <property type="entry name" value="Concanavalin A-like lectins/glucanases"/>
    <property type="match status" value="1"/>
</dbReference>
<protein>
    <recommendedName>
        <fullName evidence="2">beta-fructofuranosidase</fullName>
        <ecNumber evidence="2">3.2.1.26</ecNumber>
    </recommendedName>
</protein>
<feature type="signal peptide" evidence="6">
    <location>
        <begin position="1"/>
        <end position="24"/>
    </location>
</feature>
<evidence type="ECO:0000256" key="2">
    <source>
        <dbReference type="ARBA" id="ARBA00012758"/>
    </source>
</evidence>
<dbReference type="InterPro" id="IPR023296">
    <property type="entry name" value="Glyco_hydro_beta-prop_sf"/>
</dbReference>
<evidence type="ECO:0000256" key="4">
    <source>
        <dbReference type="ARBA" id="ARBA00023295"/>
    </source>
</evidence>
<dbReference type="InterPro" id="IPR013189">
    <property type="entry name" value="Glyco_hydro_32_C"/>
</dbReference>
<dbReference type="InterPro" id="IPR051214">
    <property type="entry name" value="GH32_Enzymes"/>
</dbReference>